<evidence type="ECO:0000313" key="3">
    <source>
        <dbReference type="EMBL" id="MDT0632918.1"/>
    </source>
</evidence>
<protein>
    <recommendedName>
        <fullName evidence="5">YtxH-like protein</fullName>
    </recommendedName>
</protein>
<dbReference type="Proteomes" id="UP001267426">
    <property type="component" value="Unassembled WGS sequence"/>
</dbReference>
<evidence type="ECO:0008006" key="5">
    <source>
        <dbReference type="Google" id="ProtNLM"/>
    </source>
</evidence>
<dbReference type="Gene3D" id="1.20.5.1230">
    <property type="entry name" value="Apolipoprotein A-I"/>
    <property type="match status" value="1"/>
</dbReference>
<evidence type="ECO:0000256" key="2">
    <source>
        <dbReference type="SAM" id="MobiDB-lite"/>
    </source>
</evidence>
<keyword evidence="4" id="KW-1185">Reference proteome</keyword>
<feature type="compositionally biased region" description="Low complexity" evidence="2">
    <location>
        <begin position="23"/>
        <end position="32"/>
    </location>
</feature>
<evidence type="ECO:0000313" key="4">
    <source>
        <dbReference type="Proteomes" id="UP001267426"/>
    </source>
</evidence>
<dbReference type="RefSeq" id="WP_311665291.1">
    <property type="nucleotide sequence ID" value="NZ_JAVRHT010000042.1"/>
</dbReference>
<reference evidence="3 4" key="1">
    <citation type="submission" date="2023-09" db="EMBL/GenBank/DDBJ databases">
        <authorList>
            <person name="Rey-Velasco X."/>
        </authorList>
    </citation>
    <scope>NUCLEOTIDE SEQUENCE [LARGE SCALE GENOMIC DNA]</scope>
    <source>
        <strain evidence="3 4">F394</strain>
    </source>
</reference>
<name>A0ABU3BUF8_9BACT</name>
<comment type="caution">
    <text evidence="3">The sequence shown here is derived from an EMBL/GenBank/DDBJ whole genome shotgun (WGS) entry which is preliminary data.</text>
</comment>
<proteinExistence type="predicted"/>
<sequence length="251" mass="26833">MADDSTKNTPPAGTPGNAAKGNAAKSDTATGGSATGGTTGDAPALPDATIEPVAQEAATASSPTRPPLPADYEMPDDYADQDWVTKTKSWVEEHPGLAILAATGIGLLAGRVVTALLPDPEPTLADRVEKKAKVYKKEAAKRRKQYKKEAEAFKKDAEKKAKKYRKSAKKEIASFRKDPEDYIEDVGDSLEDSLQRAAKLLRHSADEAGDTLEDGYERSKDFVDHVSDAVKVALSGVVAAKVDDWVSKARH</sequence>
<organism evidence="3 4">
    <name type="scientific">Rubrivirga litoralis</name>
    <dbReference type="NCBI Taxonomy" id="3075598"/>
    <lineage>
        <taxon>Bacteria</taxon>
        <taxon>Pseudomonadati</taxon>
        <taxon>Rhodothermota</taxon>
        <taxon>Rhodothermia</taxon>
        <taxon>Rhodothermales</taxon>
        <taxon>Rubricoccaceae</taxon>
        <taxon>Rubrivirga</taxon>
    </lineage>
</organism>
<accession>A0ABU3BUF8</accession>
<dbReference type="SUPFAM" id="SSF58113">
    <property type="entry name" value="Apolipoprotein A-I"/>
    <property type="match status" value="1"/>
</dbReference>
<feature type="region of interest" description="Disordered" evidence="2">
    <location>
        <begin position="1"/>
        <end position="79"/>
    </location>
</feature>
<dbReference type="EMBL" id="JAVRHT010000042">
    <property type="protein sequence ID" value="MDT0632918.1"/>
    <property type="molecule type" value="Genomic_DNA"/>
</dbReference>
<gene>
    <name evidence="3" type="ORF">RM540_14265</name>
</gene>
<feature type="coiled-coil region" evidence="1">
    <location>
        <begin position="125"/>
        <end position="167"/>
    </location>
</feature>
<evidence type="ECO:0000256" key="1">
    <source>
        <dbReference type="SAM" id="Coils"/>
    </source>
</evidence>
<keyword evidence="1" id="KW-0175">Coiled coil</keyword>